<evidence type="ECO:0000256" key="2">
    <source>
        <dbReference type="ARBA" id="ARBA00010265"/>
    </source>
</evidence>
<keyword evidence="3 7" id="KW-0812">Transmembrane</keyword>
<gene>
    <name evidence="8" type="ORF">AM571_PA00252</name>
</gene>
<dbReference type="CDD" id="cd16429">
    <property type="entry name" value="VirB10"/>
    <property type="match status" value="1"/>
</dbReference>
<evidence type="ECO:0000256" key="5">
    <source>
        <dbReference type="ARBA" id="ARBA00023136"/>
    </source>
</evidence>
<feature type="region of interest" description="Disordered" evidence="6">
    <location>
        <begin position="164"/>
        <end position="209"/>
    </location>
</feature>
<reference evidence="8 9" key="1">
    <citation type="submission" date="2016-09" db="EMBL/GenBank/DDBJ databases">
        <title>The complete genome sequences of Rhizobium gallicum, symbiovars gallicum and phaseoli, symbionts associated to common bean (Phaseolus vulgaris).</title>
        <authorList>
            <person name="Bustos P."/>
            <person name="Santamaria R.I."/>
            <person name="Perez-Carrascal O.M."/>
            <person name="Juarez S."/>
            <person name="Lozano L."/>
            <person name="Martinez-Flores I."/>
            <person name="Martinez-Romero E."/>
            <person name="Cevallos M."/>
            <person name="Romero D."/>
            <person name="Davila G."/>
            <person name="Gonzalez V."/>
        </authorList>
    </citation>
    <scope>NUCLEOTIDE SEQUENCE [LARGE SCALE GENOMIC DNA]</scope>
    <source>
        <strain evidence="8 9">8C-3</strain>
        <plasmid evidence="9">Plasmid prsp8c3a</plasmid>
    </source>
</reference>
<evidence type="ECO:0000256" key="7">
    <source>
        <dbReference type="SAM" id="Phobius"/>
    </source>
</evidence>
<dbReference type="InterPro" id="IPR042217">
    <property type="entry name" value="T4SS_VirB10/TrbI"/>
</dbReference>
<feature type="region of interest" description="Disordered" evidence="6">
    <location>
        <begin position="1"/>
        <end position="21"/>
    </location>
</feature>
<dbReference type="InterPro" id="IPR005498">
    <property type="entry name" value="T4SS_VirB10/TraB/TrbI"/>
</dbReference>
<organism evidence="8 9">
    <name type="scientific">Rhizobium etli 8C-3</name>
    <dbReference type="NCBI Taxonomy" id="538025"/>
    <lineage>
        <taxon>Bacteria</taxon>
        <taxon>Pseudomonadati</taxon>
        <taxon>Pseudomonadota</taxon>
        <taxon>Alphaproteobacteria</taxon>
        <taxon>Hyphomicrobiales</taxon>
        <taxon>Rhizobiaceae</taxon>
        <taxon>Rhizobium/Agrobacterium group</taxon>
        <taxon>Rhizobium</taxon>
    </lineage>
</organism>
<keyword evidence="8" id="KW-0614">Plasmid</keyword>
<dbReference type="GO" id="GO:0016020">
    <property type="term" value="C:membrane"/>
    <property type="evidence" value="ECO:0007669"/>
    <property type="project" value="UniProtKB-SubCell"/>
</dbReference>
<evidence type="ECO:0000256" key="6">
    <source>
        <dbReference type="SAM" id="MobiDB-lite"/>
    </source>
</evidence>
<feature type="transmembrane region" description="Helical" evidence="7">
    <location>
        <begin position="40"/>
        <end position="59"/>
    </location>
</feature>
<accession>A0A1L5PAP3</accession>
<dbReference type="Gene3D" id="2.40.128.260">
    <property type="entry name" value="Type IV secretion system, VirB10/TraB/TrbI"/>
    <property type="match status" value="1"/>
</dbReference>
<sequence length="455" mass="49649">MRDNEQNAKSDNVINSEREQQVAVRRARQRGSSRAANMKLIVTGALLLTGGLLVVAIAGPSAALQIFGVTPVETQRTSQIDLKVDKEANEPVKLDFVVPADPVIEKPEEDPNRALNEKLRALQEQIALMERNRQPGVSNEQIKKMLSDYNASVARQLETQRKEMAEENARLKAEADQANELRRRAEEVARQQEESLKQMKDLDQKQRESDAVIVDEGEDDVPLDDDRETGDLSEELDRNKRFLKANADSVVETSVSEDLTEPSSMVVQGTIISAVLETAIDTSLPGSLRAQITEPVYSFDGSRIMMPEGTILIGEFNNDVKLEQKRVMIAWNRAVTPEGKSIALGSIGTDRLGRSGTLGNVDNRYFKKFGAAALISTITAVPTLLEASGGDSDSENGSGTNVTINPGAEAAGEIGNGIGGQASEVLGEYLSLPPIIRVPQGEEIRIFVNRDLLFT</sequence>
<comment type="similarity">
    <text evidence="2">Belongs to the TrbI/VirB10 family.</text>
</comment>
<name>A0A1L5PAP3_RHIET</name>
<proteinExistence type="inferred from homology"/>
<dbReference type="Pfam" id="PF03743">
    <property type="entry name" value="TrbI"/>
    <property type="match status" value="1"/>
</dbReference>
<keyword evidence="4 7" id="KW-1133">Transmembrane helix</keyword>
<evidence type="ECO:0000313" key="8">
    <source>
        <dbReference type="EMBL" id="APO77136.1"/>
    </source>
</evidence>
<protein>
    <submittedName>
        <fullName evidence="8">Type IV secretion system VirB10/TraB/TrbI protein</fullName>
    </submittedName>
</protein>
<evidence type="ECO:0000256" key="3">
    <source>
        <dbReference type="ARBA" id="ARBA00022692"/>
    </source>
</evidence>
<evidence type="ECO:0000256" key="1">
    <source>
        <dbReference type="ARBA" id="ARBA00004167"/>
    </source>
</evidence>
<dbReference type="RefSeq" id="WP_237358574.1">
    <property type="nucleotide sequence ID" value="NZ_CP017242.1"/>
</dbReference>
<dbReference type="EMBL" id="CP017242">
    <property type="protein sequence ID" value="APO77136.1"/>
    <property type="molecule type" value="Genomic_DNA"/>
</dbReference>
<geneLocation type="plasmid" evidence="9">
    <name>prsp8c3a</name>
</geneLocation>
<dbReference type="Proteomes" id="UP000185109">
    <property type="component" value="Plasmid pRsp8C3a"/>
</dbReference>
<dbReference type="AlphaFoldDB" id="A0A1L5PAP3"/>
<comment type="subcellular location">
    <subcellularLocation>
        <location evidence="1">Membrane</location>
        <topology evidence="1">Single-pass membrane protein</topology>
    </subcellularLocation>
</comment>
<keyword evidence="5 7" id="KW-0472">Membrane</keyword>
<evidence type="ECO:0000256" key="4">
    <source>
        <dbReference type="ARBA" id="ARBA00022989"/>
    </source>
</evidence>
<evidence type="ECO:0000313" key="9">
    <source>
        <dbReference type="Proteomes" id="UP000185109"/>
    </source>
</evidence>